<dbReference type="InterPro" id="IPR003439">
    <property type="entry name" value="ABC_transporter-like_ATP-bd"/>
</dbReference>
<evidence type="ECO:0000313" key="6">
    <source>
        <dbReference type="EMBL" id="GLI41693.1"/>
    </source>
</evidence>
<evidence type="ECO:0000256" key="3">
    <source>
        <dbReference type="ARBA" id="ARBA00022741"/>
    </source>
</evidence>
<evidence type="ECO:0000256" key="4">
    <source>
        <dbReference type="ARBA" id="ARBA00022840"/>
    </source>
</evidence>
<sequence>MARCVNHLSGRAAPMEEPIIQARDLGICFAKGKQKKGRVKDLFVRRSANQKGASAQDFWPLRHVNFDIFPGDAVGIIGRNGTGKSTLLRLITGVLIPDEGYVRREGRVAPLIALSAGFSGDLTGRENVNLVGALHGMTNKEIKAKYDEIVDFSELEDFMDTPLKHYSSGMKVRLGFGVITQLPHPILLVDEALAVGDAAFKRKCQAVIAGLLEQGRTLVFVSHSEGDLKKYCKRGIFLDAGTLETDGTVEEALDAYKAAEKRDADAKAEKKKREEAAKAAAAQAAAPALVPGAVEAAR</sequence>
<keyword evidence="4" id="KW-0067">ATP-binding</keyword>
<comment type="caution">
    <text evidence="6">The sequence shown here is derived from an EMBL/GenBank/DDBJ whole genome shotgun (WGS) entry which is preliminary data.</text>
</comment>
<dbReference type="PANTHER" id="PTHR46743">
    <property type="entry name" value="TEICHOIC ACIDS EXPORT ATP-BINDING PROTEIN TAGH"/>
    <property type="match status" value="1"/>
</dbReference>
<feature type="domain" description="ABC transporter" evidence="5">
    <location>
        <begin position="37"/>
        <end position="265"/>
    </location>
</feature>
<dbReference type="InterPro" id="IPR015860">
    <property type="entry name" value="ABC_transpr_TagH-like"/>
</dbReference>
<name>A0A9W6G7J9_9ACTN</name>
<dbReference type="Pfam" id="PF00005">
    <property type="entry name" value="ABC_tran"/>
    <property type="match status" value="1"/>
</dbReference>
<evidence type="ECO:0000313" key="7">
    <source>
        <dbReference type="Proteomes" id="UP001144313"/>
    </source>
</evidence>
<dbReference type="CDD" id="cd03220">
    <property type="entry name" value="ABC_KpsT_Wzt"/>
    <property type="match status" value="1"/>
</dbReference>
<dbReference type="GO" id="GO:0140359">
    <property type="term" value="F:ABC-type transporter activity"/>
    <property type="evidence" value="ECO:0007669"/>
    <property type="project" value="InterPro"/>
</dbReference>
<dbReference type="SUPFAM" id="SSF52540">
    <property type="entry name" value="P-loop containing nucleoside triphosphate hydrolases"/>
    <property type="match status" value="1"/>
</dbReference>
<protein>
    <recommendedName>
        <fullName evidence="5">ABC transporter domain-containing protein</fullName>
    </recommendedName>
</protein>
<keyword evidence="2" id="KW-0813">Transport</keyword>
<comment type="similarity">
    <text evidence="1">Belongs to the ABC transporter superfamily.</text>
</comment>
<dbReference type="InterPro" id="IPR050683">
    <property type="entry name" value="Bact_Polysacc_Export_ATP-bd"/>
</dbReference>
<dbReference type="PROSITE" id="PS50893">
    <property type="entry name" value="ABC_TRANSPORTER_2"/>
    <property type="match status" value="1"/>
</dbReference>
<accession>A0A9W6G7J9</accession>
<dbReference type="GO" id="GO:0016887">
    <property type="term" value="F:ATP hydrolysis activity"/>
    <property type="evidence" value="ECO:0007669"/>
    <property type="project" value="InterPro"/>
</dbReference>
<dbReference type="Gene3D" id="3.40.50.300">
    <property type="entry name" value="P-loop containing nucleotide triphosphate hydrolases"/>
    <property type="match status" value="1"/>
</dbReference>
<dbReference type="GO" id="GO:0016020">
    <property type="term" value="C:membrane"/>
    <property type="evidence" value="ECO:0007669"/>
    <property type="project" value="InterPro"/>
</dbReference>
<evidence type="ECO:0000259" key="5">
    <source>
        <dbReference type="PROSITE" id="PS50893"/>
    </source>
</evidence>
<dbReference type="SMART" id="SM00382">
    <property type="entry name" value="AAA"/>
    <property type="match status" value="1"/>
</dbReference>
<dbReference type="PANTHER" id="PTHR46743:SF2">
    <property type="entry name" value="TEICHOIC ACIDS EXPORT ATP-BINDING PROTEIN TAGH"/>
    <property type="match status" value="1"/>
</dbReference>
<dbReference type="EMBL" id="BSDT01000001">
    <property type="protein sequence ID" value="GLI41693.1"/>
    <property type="molecule type" value="Genomic_DNA"/>
</dbReference>
<dbReference type="GO" id="GO:0005524">
    <property type="term" value="F:ATP binding"/>
    <property type="evidence" value="ECO:0007669"/>
    <property type="project" value="UniProtKB-KW"/>
</dbReference>
<keyword evidence="3" id="KW-0547">Nucleotide-binding</keyword>
<dbReference type="PROSITE" id="PS00211">
    <property type="entry name" value="ABC_TRANSPORTER_1"/>
    <property type="match status" value="1"/>
</dbReference>
<gene>
    <name evidence="6" type="ORF">GALLR39Z86_15430</name>
</gene>
<reference evidence="6" key="1">
    <citation type="submission" date="2022-12" db="EMBL/GenBank/DDBJ databases">
        <title>Reference genome sequencing for broad-spectrum identification of bacterial and archaeal isolates by mass spectrometry.</title>
        <authorList>
            <person name="Sekiguchi Y."/>
            <person name="Tourlousse D.M."/>
        </authorList>
    </citation>
    <scope>NUCLEOTIDE SEQUENCE</scope>
    <source>
        <strain evidence="6">LLR39Z86</strain>
    </source>
</reference>
<dbReference type="Proteomes" id="UP001144313">
    <property type="component" value="Unassembled WGS sequence"/>
</dbReference>
<keyword evidence="7" id="KW-1185">Reference proteome</keyword>
<evidence type="ECO:0000256" key="1">
    <source>
        <dbReference type="ARBA" id="ARBA00005417"/>
    </source>
</evidence>
<evidence type="ECO:0000256" key="2">
    <source>
        <dbReference type="ARBA" id="ARBA00022448"/>
    </source>
</evidence>
<dbReference type="InterPro" id="IPR017871">
    <property type="entry name" value="ABC_transporter-like_CS"/>
</dbReference>
<dbReference type="AlphaFoldDB" id="A0A9W6G7J9"/>
<dbReference type="InterPro" id="IPR027417">
    <property type="entry name" value="P-loop_NTPase"/>
</dbReference>
<dbReference type="InterPro" id="IPR003593">
    <property type="entry name" value="AAA+_ATPase"/>
</dbReference>
<proteinExistence type="inferred from homology"/>
<organism evidence="6 7">
    <name type="scientific">Glycomyces algeriensis</name>
    <dbReference type="NCBI Taxonomy" id="256037"/>
    <lineage>
        <taxon>Bacteria</taxon>
        <taxon>Bacillati</taxon>
        <taxon>Actinomycetota</taxon>
        <taxon>Actinomycetes</taxon>
        <taxon>Glycomycetales</taxon>
        <taxon>Glycomycetaceae</taxon>
        <taxon>Glycomyces</taxon>
    </lineage>
</organism>